<evidence type="ECO:0000256" key="3">
    <source>
        <dbReference type="ARBA" id="ARBA00022723"/>
    </source>
</evidence>
<evidence type="ECO:0000256" key="4">
    <source>
        <dbReference type="ARBA" id="ARBA00022833"/>
    </source>
</evidence>
<protein>
    <submittedName>
        <fullName evidence="7">Zinc-binding alcohol dehydrogenase</fullName>
    </submittedName>
</protein>
<dbReference type="InterPro" id="IPR036291">
    <property type="entry name" value="NAD(P)-bd_dom_sf"/>
</dbReference>
<evidence type="ECO:0000256" key="1">
    <source>
        <dbReference type="ARBA" id="ARBA00001947"/>
    </source>
</evidence>
<dbReference type="Gene3D" id="3.90.180.10">
    <property type="entry name" value="Medium-chain alcohol dehydrogenases, catalytic domain"/>
    <property type="match status" value="2"/>
</dbReference>
<dbReference type="CDD" id="cd08255">
    <property type="entry name" value="2-desacetyl-2-hydroxyethyl_bacteriochlorophyllide_like"/>
    <property type="match status" value="1"/>
</dbReference>
<dbReference type="RefSeq" id="WP_208848979.1">
    <property type="nucleotide sequence ID" value="NZ_JAGGDJ010000015.1"/>
</dbReference>
<dbReference type="InterPro" id="IPR013149">
    <property type="entry name" value="ADH-like_C"/>
</dbReference>
<comment type="caution">
    <text evidence="7">The sequence shown here is derived from an EMBL/GenBank/DDBJ whole genome shotgun (WGS) entry which is preliminary data.</text>
</comment>
<organism evidence="7 8">
    <name type="scientific">Paenibacillus artemisiicola</name>
    <dbReference type="NCBI Taxonomy" id="1172618"/>
    <lineage>
        <taxon>Bacteria</taxon>
        <taxon>Bacillati</taxon>
        <taxon>Bacillota</taxon>
        <taxon>Bacilli</taxon>
        <taxon>Bacillales</taxon>
        <taxon>Paenibacillaceae</taxon>
        <taxon>Paenibacillus</taxon>
    </lineage>
</organism>
<evidence type="ECO:0000259" key="6">
    <source>
        <dbReference type="Pfam" id="PF00107"/>
    </source>
</evidence>
<dbReference type="Pfam" id="PF00107">
    <property type="entry name" value="ADH_zinc_N"/>
    <property type="match status" value="1"/>
</dbReference>
<dbReference type="SUPFAM" id="SSF50129">
    <property type="entry name" value="GroES-like"/>
    <property type="match status" value="1"/>
</dbReference>
<evidence type="ECO:0000313" key="8">
    <source>
        <dbReference type="Proteomes" id="UP000670947"/>
    </source>
</evidence>
<sequence>MINKQIVFASPWVAEVRERREDEPALGRGQAWVRKLYTLISPGTELACLSGNESWFGLPGVPGYASVSEVLQVGEGVQGFAAGDVVFHYGDHSAYQAADTNHVFVKAPKAVPLQWVPFVRMANVAFTSLRVSSIELGDAVAVTGLGLVGNMAAQLAKLQGANVIGIDLSRQRLKQAEACGIDHVLFAGDGDVRDRVSDLTGGEGVSALIEATGVPQAAVDALPLIAKYGELILLGSPRSEYKTDVTDVLNYVHLDGRGCITFKGAHEWRFPVRRDPFVKHSLARNSAVVLDLIGRGRLKIEPLISHVLKPEEAAGAYLGLRDDKDRYSGVLFDWSAD</sequence>
<evidence type="ECO:0000313" key="7">
    <source>
        <dbReference type="EMBL" id="MBO7746187.1"/>
    </source>
</evidence>
<keyword evidence="3" id="KW-0479">Metal-binding</keyword>
<keyword evidence="5" id="KW-0560">Oxidoreductase</keyword>
<comment type="similarity">
    <text evidence="2">Belongs to the zinc-containing alcohol dehydrogenase family.</text>
</comment>
<proteinExistence type="inferred from homology"/>
<dbReference type="PANTHER" id="PTHR43350">
    <property type="entry name" value="NAD-DEPENDENT ALCOHOL DEHYDROGENASE"/>
    <property type="match status" value="1"/>
</dbReference>
<comment type="cofactor">
    <cofactor evidence="1">
        <name>Zn(2+)</name>
        <dbReference type="ChEBI" id="CHEBI:29105"/>
    </cofactor>
</comment>
<reference evidence="7 8" key="1">
    <citation type="submission" date="2021-03" db="EMBL/GenBank/DDBJ databases">
        <title>Paenibacillus artemisicola MWE-103 whole genome sequence.</title>
        <authorList>
            <person name="Ham Y.J."/>
        </authorList>
    </citation>
    <scope>NUCLEOTIDE SEQUENCE [LARGE SCALE GENOMIC DNA]</scope>
    <source>
        <strain evidence="7 8">MWE-103</strain>
    </source>
</reference>
<feature type="domain" description="Alcohol dehydrogenase-like C-terminal" evidence="6">
    <location>
        <begin position="148"/>
        <end position="268"/>
    </location>
</feature>
<dbReference type="Proteomes" id="UP000670947">
    <property type="component" value="Unassembled WGS sequence"/>
</dbReference>
<keyword evidence="8" id="KW-1185">Reference proteome</keyword>
<name>A0ABS3WD36_9BACL</name>
<evidence type="ECO:0000256" key="2">
    <source>
        <dbReference type="ARBA" id="ARBA00008072"/>
    </source>
</evidence>
<dbReference type="PANTHER" id="PTHR43350:SF19">
    <property type="entry name" value="D-GULOSIDE 3-DEHYDROGENASE"/>
    <property type="match status" value="1"/>
</dbReference>
<dbReference type="EMBL" id="JAGGDJ010000015">
    <property type="protein sequence ID" value="MBO7746187.1"/>
    <property type="molecule type" value="Genomic_DNA"/>
</dbReference>
<evidence type="ECO:0000256" key="5">
    <source>
        <dbReference type="ARBA" id="ARBA00023002"/>
    </source>
</evidence>
<dbReference type="Gene3D" id="3.40.50.720">
    <property type="entry name" value="NAD(P)-binding Rossmann-like Domain"/>
    <property type="match status" value="1"/>
</dbReference>
<gene>
    <name evidence="7" type="ORF">I8J29_18410</name>
</gene>
<accession>A0ABS3WD36</accession>
<keyword evidence="4" id="KW-0862">Zinc</keyword>
<dbReference type="InterPro" id="IPR011032">
    <property type="entry name" value="GroES-like_sf"/>
</dbReference>
<dbReference type="SUPFAM" id="SSF51735">
    <property type="entry name" value="NAD(P)-binding Rossmann-fold domains"/>
    <property type="match status" value="1"/>
</dbReference>